<evidence type="ECO:0000313" key="2">
    <source>
        <dbReference type="Proteomes" id="UP000789570"/>
    </source>
</evidence>
<name>A0A9N9ED35_9GLOM</name>
<dbReference type="EMBL" id="CAJVPQ010005373">
    <property type="protein sequence ID" value="CAG8668998.1"/>
    <property type="molecule type" value="Genomic_DNA"/>
</dbReference>
<evidence type="ECO:0000313" key="1">
    <source>
        <dbReference type="EMBL" id="CAG8668998.1"/>
    </source>
</evidence>
<dbReference type="OrthoDB" id="2442795at2759"/>
<proteinExistence type="predicted"/>
<dbReference type="AlphaFoldDB" id="A0A9N9ED35"/>
<keyword evidence="2" id="KW-1185">Reference proteome</keyword>
<comment type="caution">
    <text evidence="1">The sequence shown here is derived from an EMBL/GenBank/DDBJ whole genome shotgun (WGS) entry which is preliminary data.</text>
</comment>
<protein>
    <submittedName>
        <fullName evidence="1">3856_t:CDS:1</fullName>
    </submittedName>
</protein>
<gene>
    <name evidence="1" type="ORF">FCALED_LOCUS11926</name>
</gene>
<feature type="non-terminal residue" evidence="1">
    <location>
        <position position="1"/>
    </location>
</feature>
<organism evidence="1 2">
    <name type="scientific">Funneliformis caledonium</name>
    <dbReference type="NCBI Taxonomy" id="1117310"/>
    <lineage>
        <taxon>Eukaryota</taxon>
        <taxon>Fungi</taxon>
        <taxon>Fungi incertae sedis</taxon>
        <taxon>Mucoromycota</taxon>
        <taxon>Glomeromycotina</taxon>
        <taxon>Glomeromycetes</taxon>
        <taxon>Glomerales</taxon>
        <taxon>Glomeraceae</taxon>
        <taxon>Funneliformis</taxon>
    </lineage>
</organism>
<dbReference type="Proteomes" id="UP000789570">
    <property type="component" value="Unassembled WGS sequence"/>
</dbReference>
<reference evidence="1" key="1">
    <citation type="submission" date="2021-06" db="EMBL/GenBank/DDBJ databases">
        <authorList>
            <person name="Kallberg Y."/>
            <person name="Tangrot J."/>
            <person name="Rosling A."/>
        </authorList>
    </citation>
    <scope>NUCLEOTIDE SEQUENCE</scope>
    <source>
        <strain evidence="1">UK204</strain>
    </source>
</reference>
<accession>A0A9N9ED35</accession>
<sequence length="56" mass="6556">LTLKKAKWHHPSKEEKAILETLFAFDAMPPDTTIDLVLETLLTYWDGWTKKKIRDA</sequence>